<dbReference type="Gene3D" id="3.30.710.10">
    <property type="entry name" value="Potassium Channel Kv1.1, Chain A"/>
    <property type="match status" value="1"/>
</dbReference>
<dbReference type="SMART" id="SM00512">
    <property type="entry name" value="Skp1"/>
    <property type="match status" value="1"/>
</dbReference>
<keyword evidence="6" id="KW-0472">Membrane</keyword>
<dbReference type="InterPro" id="IPR036296">
    <property type="entry name" value="SKP1-like_dim_sf"/>
</dbReference>
<dbReference type="GO" id="GO:0006511">
    <property type="term" value="P:ubiquitin-dependent protein catabolic process"/>
    <property type="evidence" value="ECO:0007669"/>
    <property type="project" value="InterPro"/>
</dbReference>
<evidence type="ECO:0000256" key="9">
    <source>
        <dbReference type="ARBA" id="ARBA00037868"/>
    </source>
</evidence>
<comment type="similarity">
    <text evidence="2 10">Belongs to the ATG8 family.</text>
</comment>
<dbReference type="GO" id="GO:0012505">
    <property type="term" value="C:endomembrane system"/>
    <property type="evidence" value="ECO:0007669"/>
    <property type="project" value="UniProtKB-SubCell"/>
</dbReference>
<dbReference type="SUPFAM" id="SSF54236">
    <property type="entry name" value="Ubiquitin-like"/>
    <property type="match status" value="1"/>
</dbReference>
<sequence length="278" mass="31518">MLGPYPKRAMYKKSFQESRNFADRRVQFQRVQQSNPDKVPVIIERYAGETALPEMDSCQFLVHADTTLSQLIYLVRVRLQLTPSQALMLYVNNAMVSSSTTIRRVQRDFANEDGFVYITYANMNNSTQKLTAVAFRLECSDGAVVPISAEAVKQSITLRTMIDDIGMKNGDVVIPLANVDGATAKLIVEWCEKHKTDAYPTTELNKPGPNPSPAVFEMSSWDSDFLSMENVSIPEMAKLVTAADFLNVPWLYKYCCRRIYEDYIQDRSVAELKELLEP</sequence>
<comment type="caution">
    <text evidence="12">The sequence shown here is derived from an EMBL/GenBank/DDBJ whole genome shotgun (WGS) entry which is preliminary data.</text>
</comment>
<comment type="subcellular location">
    <subcellularLocation>
        <location evidence="1">Cytoplasmic vesicle</location>
        <location evidence="1">Autophagosome</location>
    </subcellularLocation>
    <subcellularLocation>
        <location evidence="9">Endomembrane system</location>
        <topology evidence="9">Lipid-anchor</topology>
    </subcellularLocation>
</comment>
<keyword evidence="7" id="KW-0449">Lipoprotein</keyword>
<dbReference type="InterPro" id="IPR001232">
    <property type="entry name" value="SKP1-like"/>
</dbReference>
<dbReference type="GO" id="GO:0005776">
    <property type="term" value="C:autophagosome"/>
    <property type="evidence" value="ECO:0007669"/>
    <property type="project" value="UniProtKB-SubCell"/>
</dbReference>
<dbReference type="GO" id="GO:0006950">
    <property type="term" value="P:response to stress"/>
    <property type="evidence" value="ECO:0007669"/>
    <property type="project" value="UniProtKB-ARBA"/>
</dbReference>
<dbReference type="Gene3D" id="3.10.20.90">
    <property type="entry name" value="Phosphatidylinositol 3-kinase Catalytic Subunit, Chain A, domain 1"/>
    <property type="match status" value="1"/>
</dbReference>
<evidence type="ECO:0000259" key="11">
    <source>
        <dbReference type="Pfam" id="PF03931"/>
    </source>
</evidence>
<dbReference type="SUPFAM" id="SSF81382">
    <property type="entry name" value="Skp1 dimerisation domain-like"/>
    <property type="match status" value="1"/>
</dbReference>
<evidence type="ECO:0000313" key="12">
    <source>
        <dbReference type="EMBL" id="KAK0413917.1"/>
    </source>
</evidence>
<organism evidence="12 13">
    <name type="scientific">Steinernema hermaphroditum</name>
    <dbReference type="NCBI Taxonomy" id="289476"/>
    <lineage>
        <taxon>Eukaryota</taxon>
        <taxon>Metazoa</taxon>
        <taxon>Ecdysozoa</taxon>
        <taxon>Nematoda</taxon>
        <taxon>Chromadorea</taxon>
        <taxon>Rhabditida</taxon>
        <taxon>Tylenchina</taxon>
        <taxon>Panagrolaimomorpha</taxon>
        <taxon>Strongyloidoidea</taxon>
        <taxon>Steinernematidae</taxon>
        <taxon>Steinernema</taxon>
    </lineage>
</organism>
<dbReference type="AlphaFoldDB" id="A0AA39HXK2"/>
<dbReference type="InterPro" id="IPR029071">
    <property type="entry name" value="Ubiquitin-like_domsf"/>
</dbReference>
<dbReference type="EMBL" id="JAUCMV010000003">
    <property type="protein sequence ID" value="KAK0413917.1"/>
    <property type="molecule type" value="Genomic_DNA"/>
</dbReference>
<dbReference type="GO" id="GO:0016236">
    <property type="term" value="P:macroautophagy"/>
    <property type="evidence" value="ECO:0007669"/>
    <property type="project" value="UniProtKB-ARBA"/>
</dbReference>
<dbReference type="InterPro" id="IPR004241">
    <property type="entry name" value="Atg8-like"/>
</dbReference>
<reference evidence="12" key="1">
    <citation type="submission" date="2023-06" db="EMBL/GenBank/DDBJ databases">
        <title>Genomic analysis of the entomopathogenic nematode Steinernema hermaphroditum.</title>
        <authorList>
            <person name="Schwarz E.M."/>
            <person name="Heppert J.K."/>
            <person name="Baniya A."/>
            <person name="Schwartz H.T."/>
            <person name="Tan C.-H."/>
            <person name="Antoshechkin I."/>
            <person name="Sternberg P.W."/>
            <person name="Goodrich-Blair H."/>
            <person name="Dillman A.R."/>
        </authorList>
    </citation>
    <scope>NUCLEOTIDE SEQUENCE</scope>
    <source>
        <strain evidence="12">PS9179</strain>
        <tissue evidence="12">Whole animal</tissue>
    </source>
</reference>
<keyword evidence="5 10" id="KW-0072">Autophagy</keyword>
<comment type="similarity">
    <text evidence="3">Belongs to the SKP1 family.</text>
</comment>
<evidence type="ECO:0000256" key="3">
    <source>
        <dbReference type="ARBA" id="ARBA00009993"/>
    </source>
</evidence>
<dbReference type="SUPFAM" id="SSF54695">
    <property type="entry name" value="POZ domain"/>
    <property type="match status" value="1"/>
</dbReference>
<evidence type="ECO:0000313" key="13">
    <source>
        <dbReference type="Proteomes" id="UP001175271"/>
    </source>
</evidence>
<evidence type="ECO:0000256" key="2">
    <source>
        <dbReference type="ARBA" id="ARBA00007293"/>
    </source>
</evidence>
<dbReference type="Proteomes" id="UP001175271">
    <property type="component" value="Unassembled WGS sequence"/>
</dbReference>
<dbReference type="InterPro" id="IPR011333">
    <property type="entry name" value="SKP1/BTB/POZ_sf"/>
</dbReference>
<dbReference type="PANTHER" id="PTHR10969">
    <property type="entry name" value="MICROTUBULE-ASSOCIATED PROTEINS 1A/1B LIGHT CHAIN 3-RELATED"/>
    <property type="match status" value="1"/>
</dbReference>
<evidence type="ECO:0000256" key="7">
    <source>
        <dbReference type="ARBA" id="ARBA00023288"/>
    </source>
</evidence>
<gene>
    <name evidence="12" type="ORF">QR680_007056</name>
</gene>
<proteinExistence type="inferred from homology"/>
<dbReference type="GO" id="GO:0031410">
    <property type="term" value="C:cytoplasmic vesicle"/>
    <property type="evidence" value="ECO:0007669"/>
    <property type="project" value="UniProtKB-KW"/>
</dbReference>
<evidence type="ECO:0000256" key="6">
    <source>
        <dbReference type="ARBA" id="ARBA00023136"/>
    </source>
</evidence>
<dbReference type="InterPro" id="IPR016073">
    <property type="entry name" value="Skp1_comp_POZ"/>
</dbReference>
<feature type="domain" description="SKP1 component POZ" evidence="11">
    <location>
        <begin position="135"/>
        <end position="195"/>
    </location>
</feature>
<evidence type="ECO:0000256" key="5">
    <source>
        <dbReference type="ARBA" id="ARBA00023006"/>
    </source>
</evidence>
<evidence type="ECO:0000256" key="10">
    <source>
        <dbReference type="RuleBase" id="RU004384"/>
    </source>
</evidence>
<keyword evidence="8" id="KW-0968">Cytoplasmic vesicle</keyword>
<dbReference type="Pfam" id="PF02991">
    <property type="entry name" value="ATG8"/>
    <property type="match status" value="1"/>
</dbReference>
<dbReference type="FunFam" id="3.10.20.90:FF:000149">
    <property type="entry name" value="microtubule-associated proteins 1A/1B light chain 3C"/>
    <property type="match status" value="1"/>
</dbReference>
<accession>A0AA39HXK2</accession>
<evidence type="ECO:0000256" key="4">
    <source>
        <dbReference type="ARBA" id="ARBA00022490"/>
    </source>
</evidence>
<evidence type="ECO:0000256" key="1">
    <source>
        <dbReference type="ARBA" id="ARBA00004419"/>
    </source>
</evidence>
<protein>
    <recommendedName>
        <fullName evidence="11">SKP1 component POZ domain-containing protein</fullName>
    </recommendedName>
</protein>
<keyword evidence="13" id="KW-1185">Reference proteome</keyword>
<evidence type="ECO:0000256" key="8">
    <source>
        <dbReference type="ARBA" id="ARBA00023329"/>
    </source>
</evidence>
<dbReference type="Pfam" id="PF03931">
    <property type="entry name" value="Skp1_POZ"/>
    <property type="match status" value="1"/>
</dbReference>
<keyword evidence="4" id="KW-0963">Cytoplasm</keyword>
<name>A0AA39HXK2_9BILA</name>